<protein>
    <submittedName>
        <fullName evidence="1">Uncharacterized protein</fullName>
    </submittedName>
</protein>
<dbReference type="EMBL" id="BK032595">
    <property type="protein sequence ID" value="DAF50318.1"/>
    <property type="molecule type" value="Genomic_DNA"/>
</dbReference>
<organism evidence="1">
    <name type="scientific">Siphoviridae sp. ctBCr48</name>
    <dbReference type="NCBI Taxonomy" id="2827802"/>
    <lineage>
        <taxon>Viruses</taxon>
        <taxon>Duplodnaviria</taxon>
        <taxon>Heunggongvirae</taxon>
        <taxon>Uroviricota</taxon>
        <taxon>Caudoviricetes</taxon>
    </lineage>
</organism>
<name>A0A8S5SH83_9CAUD</name>
<evidence type="ECO:0000313" key="1">
    <source>
        <dbReference type="EMBL" id="DAF50318.1"/>
    </source>
</evidence>
<reference evidence="1" key="1">
    <citation type="journal article" date="2021" name="Proc. Natl. Acad. Sci. U.S.A.">
        <title>A Catalog of Tens of Thousands of Viruses from Human Metagenomes Reveals Hidden Associations with Chronic Diseases.</title>
        <authorList>
            <person name="Tisza M.J."/>
            <person name="Buck C.B."/>
        </authorList>
    </citation>
    <scope>NUCLEOTIDE SEQUENCE</scope>
    <source>
        <strain evidence="1">CtBCr48</strain>
    </source>
</reference>
<accession>A0A8S5SH83</accession>
<proteinExistence type="predicted"/>
<sequence>MKNVMIRIKYSIPNFLMPKFIKEHLNNILILG</sequence>